<keyword evidence="2 7" id="KW-0285">Flavoprotein</keyword>
<dbReference type="InterPro" id="IPR000262">
    <property type="entry name" value="FMN-dep_DH"/>
</dbReference>
<dbReference type="InterPro" id="IPR013785">
    <property type="entry name" value="Aldolase_TIM"/>
</dbReference>
<dbReference type="Gene3D" id="3.20.20.70">
    <property type="entry name" value="Aldolase class I"/>
    <property type="match status" value="1"/>
</dbReference>
<feature type="binding site" evidence="7">
    <location>
        <position position="170"/>
    </location>
    <ligand>
        <name>glyoxylate</name>
        <dbReference type="ChEBI" id="CHEBI:36655"/>
    </ligand>
</feature>
<dbReference type="GO" id="GO:0005886">
    <property type="term" value="C:plasma membrane"/>
    <property type="evidence" value="ECO:0007669"/>
    <property type="project" value="TreeGrafter"/>
</dbReference>
<gene>
    <name evidence="9" type="ORF">CF386_09420</name>
</gene>
<feature type="binding site" evidence="7">
    <location>
        <begin position="312"/>
        <end position="316"/>
    </location>
    <ligand>
        <name>FMN</name>
        <dbReference type="ChEBI" id="CHEBI:58210"/>
    </ligand>
</feature>
<protein>
    <submittedName>
        <fullName evidence="9">Alpha-hydroxy-acid oxidizing enzyme</fullName>
    </submittedName>
</protein>
<dbReference type="RefSeq" id="WP_089074782.1">
    <property type="nucleotide sequence ID" value="NZ_CP022356.1"/>
</dbReference>
<dbReference type="EMBL" id="CP022356">
    <property type="protein sequence ID" value="ASK79874.1"/>
    <property type="molecule type" value="Genomic_DNA"/>
</dbReference>
<dbReference type="GO" id="GO:0010181">
    <property type="term" value="F:FMN binding"/>
    <property type="evidence" value="ECO:0007669"/>
    <property type="project" value="InterPro"/>
</dbReference>
<dbReference type="CDD" id="cd02809">
    <property type="entry name" value="alpha_hydroxyacid_oxid_FMN"/>
    <property type="match status" value="1"/>
</dbReference>
<evidence type="ECO:0000256" key="4">
    <source>
        <dbReference type="ARBA" id="ARBA00023002"/>
    </source>
</evidence>
<dbReference type="Pfam" id="PF01070">
    <property type="entry name" value="FMN_dh"/>
    <property type="match status" value="1"/>
</dbReference>
<dbReference type="AlphaFoldDB" id="A0A220VHK8"/>
<proteinExistence type="inferred from homology"/>
<feature type="binding site" evidence="7">
    <location>
        <position position="133"/>
    </location>
    <ligand>
        <name>FMN</name>
        <dbReference type="ChEBI" id="CHEBI:58210"/>
    </ligand>
</feature>
<dbReference type="OrthoDB" id="9770452at2"/>
<name>A0A220VHK8_9GAMM</name>
<feature type="binding site" evidence="7">
    <location>
        <position position="135"/>
    </location>
    <ligand>
        <name>glyoxylate</name>
        <dbReference type="ChEBI" id="CHEBI:36655"/>
    </ligand>
</feature>
<evidence type="ECO:0000256" key="7">
    <source>
        <dbReference type="PIRSR" id="PIRSR000138-2"/>
    </source>
</evidence>
<feature type="binding site" evidence="7">
    <location>
        <begin position="335"/>
        <end position="336"/>
    </location>
    <ligand>
        <name>FMN</name>
        <dbReference type="ChEBI" id="CHEBI:58210"/>
    </ligand>
</feature>
<dbReference type="Proteomes" id="UP000242175">
    <property type="component" value="Chromosome small"/>
</dbReference>
<evidence type="ECO:0000259" key="8">
    <source>
        <dbReference type="PROSITE" id="PS51349"/>
    </source>
</evidence>
<dbReference type="KEGG" id="pmai:CF386_09420"/>
<dbReference type="InterPro" id="IPR037396">
    <property type="entry name" value="FMN_HAD"/>
</dbReference>
<evidence type="ECO:0000313" key="10">
    <source>
        <dbReference type="Proteomes" id="UP000242175"/>
    </source>
</evidence>
<evidence type="ECO:0000256" key="1">
    <source>
        <dbReference type="ARBA" id="ARBA00001917"/>
    </source>
</evidence>
<dbReference type="GO" id="GO:0004459">
    <property type="term" value="F:L-lactate dehydrogenase (NAD+) activity"/>
    <property type="evidence" value="ECO:0007669"/>
    <property type="project" value="TreeGrafter"/>
</dbReference>
<dbReference type="PANTHER" id="PTHR10578:SF107">
    <property type="entry name" value="2-HYDROXYACID OXIDASE 1"/>
    <property type="match status" value="1"/>
</dbReference>
<sequence>MIDYYNNKFPNISDLQTKARKKIPKFAYDYLVGGCIDEISVKKNIRDIENVELRSEFLKPTKSSSIEVDLFGKKYSAPFGVAPIGLQGLMWPKAPEILAKAAKEKNIPYILSTVSSASLEKIAEISEGNAWFQLYNPSKEDIRIDLLRRIKEAEYPVLVVTVDVPTFGYRPRDIKNGLSMPPKMSPTNIFQMIKSPNWLYNMSKSGKPELKTLLPYMPEGMSSNELADFMNKTVMGSVDLDGLKPIRDMWQGPLVIKGLINQRDVQKAIELGADGVIISNHGGRQLDVGESPIKPLKNISEKYGNQIKIMMDSGLRSGSNIASALALGAEFTFLGRSFVYGVSALGEKGAYHTINLLKTQLEQVMAQLGCENIHNLRQHLVEI</sequence>
<feature type="domain" description="FMN hydroxy acid dehydrogenase" evidence="8">
    <location>
        <begin position="4"/>
        <end position="383"/>
    </location>
</feature>
<feature type="binding site" evidence="7">
    <location>
        <position position="281"/>
    </location>
    <ligand>
        <name>glyoxylate</name>
        <dbReference type="ChEBI" id="CHEBI:36655"/>
    </ligand>
</feature>
<feature type="binding site" evidence="7">
    <location>
        <begin position="83"/>
        <end position="85"/>
    </location>
    <ligand>
        <name>FMN</name>
        <dbReference type="ChEBI" id="CHEBI:58210"/>
    </ligand>
</feature>
<comment type="similarity">
    <text evidence="5">Belongs to the FMN-dependent alpha-hydroxy acid dehydrogenase family.</text>
</comment>
<dbReference type="SUPFAM" id="SSF51395">
    <property type="entry name" value="FMN-linked oxidoreductases"/>
    <property type="match status" value="1"/>
</dbReference>
<feature type="binding site" evidence="7">
    <location>
        <position position="284"/>
    </location>
    <ligand>
        <name>glyoxylate</name>
        <dbReference type="ChEBI" id="CHEBI:36655"/>
    </ligand>
</feature>
<feature type="binding site" evidence="7">
    <location>
        <position position="112"/>
    </location>
    <ligand>
        <name>FMN</name>
        <dbReference type="ChEBI" id="CHEBI:58210"/>
    </ligand>
</feature>
<comment type="cofactor">
    <cofactor evidence="1">
        <name>FMN</name>
        <dbReference type="ChEBI" id="CHEBI:58210"/>
    </cofactor>
</comment>
<evidence type="ECO:0000256" key="5">
    <source>
        <dbReference type="ARBA" id="ARBA00024042"/>
    </source>
</evidence>
<dbReference type="PANTHER" id="PTHR10578">
    <property type="entry name" value="S -2-HYDROXY-ACID OXIDASE-RELATED"/>
    <property type="match status" value="1"/>
</dbReference>
<dbReference type="GO" id="GO:0009060">
    <property type="term" value="P:aerobic respiration"/>
    <property type="evidence" value="ECO:0007669"/>
    <property type="project" value="TreeGrafter"/>
</dbReference>
<feature type="binding site" evidence="7">
    <location>
        <position position="30"/>
    </location>
    <ligand>
        <name>glyoxylate</name>
        <dbReference type="ChEBI" id="CHEBI:36655"/>
    </ligand>
</feature>
<accession>A0A220VHK8</accession>
<feature type="binding site" evidence="7">
    <location>
        <position position="257"/>
    </location>
    <ligand>
        <name>FMN</name>
        <dbReference type="ChEBI" id="CHEBI:58210"/>
    </ligand>
</feature>
<keyword evidence="4" id="KW-0560">Oxidoreductase</keyword>
<evidence type="ECO:0000256" key="3">
    <source>
        <dbReference type="ARBA" id="ARBA00022643"/>
    </source>
</evidence>
<keyword evidence="10" id="KW-1185">Reference proteome</keyword>
<evidence type="ECO:0000256" key="2">
    <source>
        <dbReference type="ARBA" id="ARBA00022630"/>
    </source>
</evidence>
<evidence type="ECO:0000256" key="6">
    <source>
        <dbReference type="PIRSR" id="PIRSR000138-1"/>
    </source>
</evidence>
<feature type="active site" description="Proton acceptor" evidence="6">
    <location>
        <position position="281"/>
    </location>
</feature>
<dbReference type="PIRSF" id="PIRSF000138">
    <property type="entry name" value="Al-hdrx_acd_dh"/>
    <property type="match status" value="1"/>
</dbReference>
<reference evidence="9 10" key="1">
    <citation type="journal article" date="2016" name="Int. J. Syst. Evol. Microbiol.">
        <title>Paraphotobacterium marinum gen. nov., sp. nov., a member of the family Vibrionaceae, isolated from surface seawater.</title>
        <authorList>
            <person name="Huang Z."/>
            <person name="Dong C."/>
            <person name="Shao Z."/>
        </authorList>
    </citation>
    <scope>NUCLEOTIDE SEQUENCE [LARGE SCALE GENOMIC DNA]</scope>
    <source>
        <strain evidence="9 10">NSCS20N07D</strain>
    </source>
</reference>
<evidence type="ECO:0000313" key="9">
    <source>
        <dbReference type="EMBL" id="ASK79874.1"/>
    </source>
</evidence>
<feature type="binding site" evidence="7">
    <location>
        <position position="161"/>
    </location>
    <ligand>
        <name>FMN</name>
        <dbReference type="ChEBI" id="CHEBI:58210"/>
    </ligand>
</feature>
<dbReference type="InterPro" id="IPR012133">
    <property type="entry name" value="Alpha-hydoxy_acid_DH_FMN"/>
</dbReference>
<keyword evidence="3 7" id="KW-0288">FMN</keyword>
<dbReference type="InterPro" id="IPR008259">
    <property type="entry name" value="FMN_hydac_DH_AS"/>
</dbReference>
<dbReference type="PROSITE" id="PS51349">
    <property type="entry name" value="FMN_HYDROXY_ACID_DH_2"/>
    <property type="match status" value="1"/>
</dbReference>
<feature type="binding site" evidence="7">
    <location>
        <position position="279"/>
    </location>
    <ligand>
        <name>FMN</name>
        <dbReference type="ChEBI" id="CHEBI:58210"/>
    </ligand>
</feature>
<dbReference type="PROSITE" id="PS00557">
    <property type="entry name" value="FMN_HYDROXY_ACID_DH_1"/>
    <property type="match status" value="1"/>
</dbReference>
<organism evidence="9 10">
    <name type="scientific">Paraphotobacterium marinum</name>
    <dbReference type="NCBI Taxonomy" id="1755811"/>
    <lineage>
        <taxon>Bacteria</taxon>
        <taxon>Pseudomonadati</taxon>
        <taxon>Pseudomonadota</taxon>
        <taxon>Gammaproteobacteria</taxon>
        <taxon>Vibrionales</taxon>
        <taxon>Vibrionaceae</taxon>
        <taxon>Paraphotobacterium</taxon>
    </lineage>
</organism>